<feature type="compositionally biased region" description="Basic and acidic residues" evidence="1">
    <location>
        <begin position="96"/>
        <end position="127"/>
    </location>
</feature>
<reference evidence="3" key="1">
    <citation type="submission" date="2022-11" db="UniProtKB">
        <authorList>
            <consortium name="WormBaseParasite"/>
        </authorList>
    </citation>
    <scope>IDENTIFICATION</scope>
</reference>
<sequence>MKYWEYRKKMSACEKVLAFKGFIVKKANQENEILEVLRSISALNSFHRLTDKQYERLRSKAIGMGYSQEPDIGILEILKERRKRCANATRMRLARRSREEKQTCKKDRADRYREKMKLLNEGKELPKRRGYKPRSQKPK</sequence>
<organism evidence="2 3">
    <name type="scientific">Acrobeloides nanus</name>
    <dbReference type="NCBI Taxonomy" id="290746"/>
    <lineage>
        <taxon>Eukaryota</taxon>
        <taxon>Metazoa</taxon>
        <taxon>Ecdysozoa</taxon>
        <taxon>Nematoda</taxon>
        <taxon>Chromadorea</taxon>
        <taxon>Rhabditida</taxon>
        <taxon>Tylenchina</taxon>
        <taxon>Cephalobomorpha</taxon>
        <taxon>Cephaloboidea</taxon>
        <taxon>Cephalobidae</taxon>
        <taxon>Acrobeloides</taxon>
    </lineage>
</organism>
<evidence type="ECO:0000313" key="3">
    <source>
        <dbReference type="WBParaSite" id="ACRNAN_scaffold5265.g26762.t1"/>
    </source>
</evidence>
<keyword evidence="2" id="KW-1185">Reference proteome</keyword>
<dbReference type="Proteomes" id="UP000887540">
    <property type="component" value="Unplaced"/>
</dbReference>
<feature type="compositionally biased region" description="Basic residues" evidence="1">
    <location>
        <begin position="128"/>
        <end position="139"/>
    </location>
</feature>
<name>A0A914E2C4_9BILA</name>
<dbReference type="AlphaFoldDB" id="A0A914E2C4"/>
<accession>A0A914E2C4</accession>
<protein>
    <submittedName>
        <fullName evidence="3">30S ribosomal protein S21</fullName>
    </submittedName>
</protein>
<proteinExistence type="predicted"/>
<dbReference type="WBParaSite" id="ACRNAN_scaffold5265.g26762.t1">
    <property type="protein sequence ID" value="ACRNAN_scaffold5265.g26762.t1"/>
    <property type="gene ID" value="ACRNAN_scaffold5265.g26762"/>
</dbReference>
<feature type="region of interest" description="Disordered" evidence="1">
    <location>
        <begin position="89"/>
        <end position="139"/>
    </location>
</feature>
<evidence type="ECO:0000313" key="2">
    <source>
        <dbReference type="Proteomes" id="UP000887540"/>
    </source>
</evidence>
<evidence type="ECO:0000256" key="1">
    <source>
        <dbReference type="SAM" id="MobiDB-lite"/>
    </source>
</evidence>